<evidence type="ECO:0000313" key="1">
    <source>
        <dbReference type="EMBL" id="RIH81708.1"/>
    </source>
</evidence>
<proteinExistence type="predicted"/>
<protein>
    <submittedName>
        <fullName evidence="1">Uncharacterized protein</fullName>
    </submittedName>
</protein>
<dbReference type="Proteomes" id="UP000265800">
    <property type="component" value="Unassembled WGS sequence"/>
</dbReference>
<evidence type="ECO:0000313" key="2">
    <source>
        <dbReference type="Proteomes" id="UP000265800"/>
    </source>
</evidence>
<name>A0A399ECP7_9DEIN</name>
<gene>
    <name evidence="1" type="ORF">Mlute_02715</name>
</gene>
<keyword evidence="2" id="KW-1185">Reference proteome</keyword>
<comment type="caution">
    <text evidence="1">The sequence shown here is derived from an EMBL/GenBank/DDBJ whole genome shotgun (WGS) entry which is preliminary data.</text>
</comment>
<dbReference type="EMBL" id="QWKZ01000143">
    <property type="protein sequence ID" value="RIH81708.1"/>
    <property type="molecule type" value="Genomic_DNA"/>
</dbReference>
<accession>A0A399ECP7</accession>
<organism evidence="1 2">
    <name type="scientific">Meiothermus luteus</name>
    <dbReference type="NCBI Taxonomy" id="2026184"/>
    <lineage>
        <taxon>Bacteria</taxon>
        <taxon>Thermotogati</taxon>
        <taxon>Deinococcota</taxon>
        <taxon>Deinococci</taxon>
        <taxon>Thermales</taxon>
        <taxon>Thermaceae</taxon>
        <taxon>Meiothermus</taxon>
    </lineage>
</organism>
<sequence>MLGGMRRIEDYLPWAQAFVEARRVVAVQVNPERGEYKALSENGTSYFLERLEQAQALLQVLEQRRMGTD</sequence>
<dbReference type="AlphaFoldDB" id="A0A399ECP7"/>
<reference evidence="1 2" key="1">
    <citation type="submission" date="2018-08" db="EMBL/GenBank/DDBJ databases">
        <title>Meiothermus luteus KCTC 52599 genome sequencing project.</title>
        <authorList>
            <person name="Da Costa M.S."/>
            <person name="Albuquerque L."/>
            <person name="Raposo P."/>
            <person name="Froufe H.J.C."/>
            <person name="Barroso C.S."/>
            <person name="Egas C."/>
        </authorList>
    </citation>
    <scope>NUCLEOTIDE SEQUENCE [LARGE SCALE GENOMIC DNA]</scope>
    <source>
        <strain evidence="1 2">KCTC 52599</strain>
    </source>
</reference>